<keyword evidence="2" id="KW-1185">Reference proteome</keyword>
<evidence type="ECO:0000313" key="1">
    <source>
        <dbReference type="EMBL" id="KAJ9139158.1"/>
    </source>
</evidence>
<proteinExistence type="predicted"/>
<protein>
    <submittedName>
        <fullName evidence="1">Uncharacterized protein</fullName>
    </submittedName>
</protein>
<comment type="caution">
    <text evidence="1">The sequence shown here is derived from an EMBL/GenBank/DDBJ whole genome shotgun (WGS) entry which is preliminary data.</text>
</comment>
<sequence length="250" mass="28681">MGPDRRTGEFWQRLRATRACIIRILRVGRGAEPETFSAKTSGQLAGTKEDSKMWLLYLGMIGRDIKRERNAHRRDNIRACLAWVKKHGYPRFGYNIWALDCLVTCQLEHEYLDFWKSADLPYASEAYAVSFPKNLLSEDGQRYVRMVDEDYDKEQTAARKVNIAACAAFVREHDCPPPGWVVWALHGKASSCRTVDFVRLVNQRKPTDAAHMLIYALGRTTGETRDSLDQDEVEEEPFDVDSYLVVTTIL</sequence>
<dbReference type="EMBL" id="JANBVO010000027">
    <property type="protein sequence ID" value="KAJ9139158.1"/>
    <property type="molecule type" value="Genomic_DNA"/>
</dbReference>
<reference evidence="1" key="1">
    <citation type="submission" date="2022-07" db="EMBL/GenBank/DDBJ databases">
        <title>Fungi with potential for degradation of polypropylene.</title>
        <authorList>
            <person name="Gostincar C."/>
        </authorList>
    </citation>
    <scope>NUCLEOTIDE SEQUENCE</scope>
    <source>
        <strain evidence="1">EXF-13308</strain>
    </source>
</reference>
<dbReference type="Proteomes" id="UP001174694">
    <property type="component" value="Unassembled WGS sequence"/>
</dbReference>
<name>A0AA38VLT1_9PEZI</name>
<evidence type="ECO:0000313" key="2">
    <source>
        <dbReference type="Proteomes" id="UP001174694"/>
    </source>
</evidence>
<dbReference type="AlphaFoldDB" id="A0AA38VLT1"/>
<accession>A0AA38VLT1</accession>
<gene>
    <name evidence="1" type="ORF">NKR23_g8148</name>
</gene>
<organism evidence="1 2">
    <name type="scientific">Pleurostoma richardsiae</name>
    <dbReference type="NCBI Taxonomy" id="41990"/>
    <lineage>
        <taxon>Eukaryota</taxon>
        <taxon>Fungi</taxon>
        <taxon>Dikarya</taxon>
        <taxon>Ascomycota</taxon>
        <taxon>Pezizomycotina</taxon>
        <taxon>Sordariomycetes</taxon>
        <taxon>Sordariomycetidae</taxon>
        <taxon>Calosphaeriales</taxon>
        <taxon>Pleurostomataceae</taxon>
        <taxon>Pleurostoma</taxon>
    </lineage>
</organism>